<gene>
    <name evidence="8" type="ORF">GCM10007966_09460</name>
</gene>
<keyword evidence="2 8" id="KW-0645">Protease</keyword>
<accession>A0A917JR80</accession>
<keyword evidence="4" id="KW-0862">Zinc</keyword>
<evidence type="ECO:0000256" key="2">
    <source>
        <dbReference type="ARBA" id="ARBA00022670"/>
    </source>
</evidence>
<dbReference type="PANTHER" id="PTHR43690:SF17">
    <property type="entry name" value="PROTEIN YHJJ"/>
    <property type="match status" value="1"/>
</dbReference>
<evidence type="ECO:0000256" key="5">
    <source>
        <dbReference type="ARBA" id="ARBA00023049"/>
    </source>
</evidence>
<keyword evidence="3" id="KW-0378">Hydrolase</keyword>
<dbReference type="Gene3D" id="3.30.830.10">
    <property type="entry name" value="Metalloenzyme, LuxS/M16 peptidase-like"/>
    <property type="match status" value="2"/>
</dbReference>
<reference evidence="8" key="1">
    <citation type="journal article" date="2014" name="Int. J. Syst. Evol. Microbiol.">
        <title>Complete genome sequence of Corynebacterium casei LMG S-19264T (=DSM 44701T), isolated from a smear-ripened cheese.</title>
        <authorList>
            <consortium name="US DOE Joint Genome Institute (JGI-PGF)"/>
            <person name="Walter F."/>
            <person name="Albersmeier A."/>
            <person name="Kalinowski J."/>
            <person name="Ruckert C."/>
        </authorList>
    </citation>
    <scope>NUCLEOTIDE SEQUENCE</scope>
    <source>
        <strain evidence="8">JCM 13919</strain>
    </source>
</reference>
<dbReference type="GO" id="GO:0046872">
    <property type="term" value="F:metal ion binding"/>
    <property type="evidence" value="ECO:0007669"/>
    <property type="project" value="InterPro"/>
</dbReference>
<dbReference type="Proteomes" id="UP000630149">
    <property type="component" value="Unassembled WGS sequence"/>
</dbReference>
<dbReference type="OrthoDB" id="9811314at2"/>
<keyword evidence="9" id="KW-1185">Reference proteome</keyword>
<evidence type="ECO:0000313" key="9">
    <source>
        <dbReference type="Proteomes" id="UP000630149"/>
    </source>
</evidence>
<reference evidence="8" key="2">
    <citation type="submission" date="2020-09" db="EMBL/GenBank/DDBJ databases">
        <authorList>
            <person name="Sun Q."/>
            <person name="Ohkuma M."/>
        </authorList>
    </citation>
    <scope>NUCLEOTIDE SEQUENCE</scope>
    <source>
        <strain evidence="8">JCM 13919</strain>
    </source>
</reference>
<comment type="caution">
    <text evidence="8">The sequence shown here is derived from an EMBL/GenBank/DDBJ whole genome shotgun (WGS) entry which is preliminary data.</text>
</comment>
<evidence type="ECO:0000256" key="1">
    <source>
        <dbReference type="ARBA" id="ARBA00007261"/>
    </source>
</evidence>
<evidence type="ECO:0000313" key="8">
    <source>
        <dbReference type="EMBL" id="GGI83014.1"/>
    </source>
</evidence>
<feature type="domain" description="Peptidase M16 C-terminal" evidence="7">
    <location>
        <begin position="185"/>
        <end position="367"/>
    </location>
</feature>
<evidence type="ECO:0000256" key="3">
    <source>
        <dbReference type="ARBA" id="ARBA00022801"/>
    </source>
</evidence>
<dbReference type="AlphaFoldDB" id="A0A917JR80"/>
<dbReference type="InterPro" id="IPR007863">
    <property type="entry name" value="Peptidase_M16_C"/>
</dbReference>
<dbReference type="Pfam" id="PF05193">
    <property type="entry name" value="Peptidase_M16_C"/>
    <property type="match status" value="1"/>
</dbReference>
<organism evidence="8 9">
    <name type="scientific">Legionella impletisoli</name>
    <dbReference type="NCBI Taxonomy" id="343510"/>
    <lineage>
        <taxon>Bacteria</taxon>
        <taxon>Pseudomonadati</taxon>
        <taxon>Pseudomonadota</taxon>
        <taxon>Gammaproteobacteria</taxon>
        <taxon>Legionellales</taxon>
        <taxon>Legionellaceae</taxon>
        <taxon>Legionella</taxon>
    </lineage>
</organism>
<dbReference type="Pfam" id="PF00675">
    <property type="entry name" value="Peptidase_M16"/>
    <property type="match status" value="1"/>
</dbReference>
<dbReference type="GO" id="GO:0008237">
    <property type="term" value="F:metallopeptidase activity"/>
    <property type="evidence" value="ECO:0007669"/>
    <property type="project" value="UniProtKB-KW"/>
</dbReference>
<keyword evidence="5" id="KW-0482">Metalloprotease</keyword>
<feature type="domain" description="Peptidase M16 N-terminal" evidence="6">
    <location>
        <begin position="30"/>
        <end position="167"/>
    </location>
</feature>
<dbReference type="RefSeq" id="WP_131776130.1">
    <property type="nucleotide sequence ID" value="NZ_BMOB01000003.1"/>
</dbReference>
<evidence type="ECO:0000256" key="4">
    <source>
        <dbReference type="ARBA" id="ARBA00022833"/>
    </source>
</evidence>
<evidence type="ECO:0000259" key="6">
    <source>
        <dbReference type="Pfam" id="PF00675"/>
    </source>
</evidence>
<dbReference type="GO" id="GO:0006508">
    <property type="term" value="P:proteolysis"/>
    <property type="evidence" value="ECO:0007669"/>
    <property type="project" value="UniProtKB-KW"/>
</dbReference>
<comment type="similarity">
    <text evidence="1">Belongs to the peptidase M16 family.</text>
</comment>
<name>A0A917JR80_9GAMM</name>
<dbReference type="InterPro" id="IPR011249">
    <property type="entry name" value="Metalloenz_LuxS/M16"/>
</dbReference>
<protein>
    <submittedName>
        <fullName evidence="8">Zinc protease</fullName>
    </submittedName>
</protein>
<sequence length="449" mass="50722">MRVVLMVLLTLLTPLTHSKTQDFTLDNGLKVVVKEDHRAPVVVSMIWYDVGSADEKGGITGISHALEHLMFKGTKKYPLGVFSKTISSLGGQENAFTNTDYTAYFEKIAAPHLATSFELEADRMQNLLLDKEEFDKEIKVIQEERRLRTDDNPQALTYERFLAAAHLASPYHHPVIGWMSDLEQMTIEDARDWYAKYYAPNNATLIVVGDVKPNQVYELAKQYFGHLTPKVLPKRKAQIEPPTLGKKEIIVNAPAQVPMLMLGYTVPTVKSIGDDSYEPYALEVIAGILDAGDSGRFSRQLVRGKHLASVTDVIYSIYSRYETQFVLYGTPSQGHSLDDLKAGMLEEIKQLKQKKVPEKELQRIKTQIIAQKVFERDSIFGQAMEIGLLETIGLGWKTAELYIERINRVTPEQIQAVSQKYFLENNLTEAKLIPENSMAPQSQQTKKLN</sequence>
<dbReference type="InterPro" id="IPR011765">
    <property type="entry name" value="Pept_M16_N"/>
</dbReference>
<dbReference type="EMBL" id="BMOB01000003">
    <property type="protein sequence ID" value="GGI83014.1"/>
    <property type="molecule type" value="Genomic_DNA"/>
</dbReference>
<evidence type="ECO:0000259" key="7">
    <source>
        <dbReference type="Pfam" id="PF05193"/>
    </source>
</evidence>
<dbReference type="InterPro" id="IPR050626">
    <property type="entry name" value="Peptidase_M16"/>
</dbReference>
<dbReference type="PANTHER" id="PTHR43690">
    <property type="entry name" value="NARDILYSIN"/>
    <property type="match status" value="1"/>
</dbReference>
<dbReference type="SUPFAM" id="SSF63411">
    <property type="entry name" value="LuxS/MPP-like metallohydrolase"/>
    <property type="match status" value="2"/>
</dbReference>
<proteinExistence type="inferred from homology"/>